<accession>A0A9W8PPM3</accession>
<protein>
    <submittedName>
        <fullName evidence="1">Uncharacterized protein</fullName>
    </submittedName>
</protein>
<dbReference type="Proteomes" id="UP001152130">
    <property type="component" value="Unassembled WGS sequence"/>
</dbReference>
<gene>
    <name evidence="1" type="ORF">NW766_005943</name>
</gene>
<dbReference type="AlphaFoldDB" id="A0A9W8PPM3"/>
<dbReference type="OrthoDB" id="5106741at2759"/>
<dbReference type="EMBL" id="JAPDHF010000008">
    <property type="protein sequence ID" value="KAJ4013704.1"/>
    <property type="molecule type" value="Genomic_DNA"/>
</dbReference>
<name>A0A9W8PPM3_9HYPO</name>
<comment type="caution">
    <text evidence="1">The sequence shown here is derived from an EMBL/GenBank/DDBJ whole genome shotgun (WGS) entry which is preliminary data.</text>
</comment>
<keyword evidence="2" id="KW-1185">Reference proteome</keyword>
<reference evidence="1" key="1">
    <citation type="submission" date="2022-10" db="EMBL/GenBank/DDBJ databases">
        <title>Fusarium specimens isolated from Avocado Roots.</title>
        <authorList>
            <person name="Stajich J."/>
            <person name="Roper C."/>
            <person name="Heimlech-Rivalta G."/>
        </authorList>
    </citation>
    <scope>NUCLEOTIDE SEQUENCE</scope>
    <source>
        <strain evidence="1">CF00143</strain>
    </source>
</reference>
<evidence type="ECO:0000313" key="2">
    <source>
        <dbReference type="Proteomes" id="UP001152130"/>
    </source>
</evidence>
<sequence>MLHARDLEKKQVADQAIIFRPSLIITPVNSLPWYASLFTGESSLWVQDPIHRIEHDIRMRAVGYQPAHRAASDGWTDCADLDVLRSIIVTWRWTWDLDVQKSTLEATHTPRLLTLPHGRLDVNLDTADTRNQSLLSMTSKWHAHRMQYPNSRGFQHRSILRHIELSDKDMSCIKLNIVDNAQGDEADFVIYDMVTTLELLLLVFPCC</sequence>
<evidence type="ECO:0000313" key="1">
    <source>
        <dbReference type="EMBL" id="KAJ4013704.1"/>
    </source>
</evidence>
<proteinExistence type="predicted"/>
<organism evidence="1 2">
    <name type="scientific">Fusarium irregulare</name>
    <dbReference type="NCBI Taxonomy" id="2494466"/>
    <lineage>
        <taxon>Eukaryota</taxon>
        <taxon>Fungi</taxon>
        <taxon>Dikarya</taxon>
        <taxon>Ascomycota</taxon>
        <taxon>Pezizomycotina</taxon>
        <taxon>Sordariomycetes</taxon>
        <taxon>Hypocreomycetidae</taxon>
        <taxon>Hypocreales</taxon>
        <taxon>Nectriaceae</taxon>
        <taxon>Fusarium</taxon>
        <taxon>Fusarium incarnatum-equiseti species complex</taxon>
    </lineage>
</organism>